<protein>
    <submittedName>
        <fullName evidence="2">Uncharacterized protein</fullName>
    </submittedName>
</protein>
<dbReference type="EMBL" id="CP000283">
    <property type="protein sequence ID" value="ABE39386.1"/>
    <property type="molecule type" value="Genomic_DNA"/>
</dbReference>
<reference evidence="2 3" key="1">
    <citation type="submission" date="2006-03" db="EMBL/GenBank/DDBJ databases">
        <title>Complete sequence of Rhodopseudomonas palustris BisB5.</title>
        <authorList>
            <consortium name="US DOE Joint Genome Institute"/>
            <person name="Copeland A."/>
            <person name="Lucas S."/>
            <person name="Lapidus A."/>
            <person name="Barry K."/>
            <person name="Detter J.C."/>
            <person name="Glavina del Rio T."/>
            <person name="Hammon N."/>
            <person name="Israni S."/>
            <person name="Dalin E."/>
            <person name="Tice H."/>
            <person name="Pitluck S."/>
            <person name="Chain P."/>
            <person name="Malfatti S."/>
            <person name="Shin M."/>
            <person name="Vergez L."/>
            <person name="Schmutz J."/>
            <person name="Larimer F."/>
            <person name="Land M."/>
            <person name="Hauser L."/>
            <person name="Pelletier D.A."/>
            <person name="Kyrpides N."/>
            <person name="Lykidis A."/>
            <person name="Oda Y."/>
            <person name="Harwood C.S."/>
            <person name="Richardson P."/>
        </authorList>
    </citation>
    <scope>NUCLEOTIDE SEQUENCE [LARGE SCALE GENOMIC DNA]</scope>
    <source>
        <strain evidence="2 3">BisB5</strain>
    </source>
</reference>
<evidence type="ECO:0000313" key="3">
    <source>
        <dbReference type="Proteomes" id="UP000001818"/>
    </source>
</evidence>
<proteinExistence type="predicted"/>
<feature type="region of interest" description="Disordered" evidence="1">
    <location>
        <begin position="1"/>
        <end position="26"/>
    </location>
</feature>
<dbReference type="Proteomes" id="UP000001818">
    <property type="component" value="Chromosome"/>
</dbReference>
<accession>Q138V3</accession>
<dbReference type="HOGENOM" id="CLU_1853675_0_0_5"/>
<name>Q138V3_RHOPS</name>
<evidence type="ECO:0000313" key="2">
    <source>
        <dbReference type="EMBL" id="ABE39386.1"/>
    </source>
</evidence>
<dbReference type="AlphaFoldDB" id="Q138V3"/>
<evidence type="ECO:0000256" key="1">
    <source>
        <dbReference type="SAM" id="MobiDB-lite"/>
    </source>
</evidence>
<organism evidence="2 3">
    <name type="scientific">Rhodopseudomonas palustris (strain BisB5)</name>
    <dbReference type="NCBI Taxonomy" id="316057"/>
    <lineage>
        <taxon>Bacteria</taxon>
        <taxon>Pseudomonadati</taxon>
        <taxon>Pseudomonadota</taxon>
        <taxon>Alphaproteobacteria</taxon>
        <taxon>Hyphomicrobiales</taxon>
        <taxon>Nitrobacteraceae</taxon>
        <taxon>Rhodopseudomonas</taxon>
    </lineage>
</organism>
<sequence length="138" mass="15816">MLRQAPARLNKPPPRARQRRSAGRITHTNDGILRQLSGPLLMSRHHRAGGRDDVEHGAAVRALRDHRKLALSGLIRPEDHRRGGVIPGPRRLEIERFCSRPRRPDHPRILFLQDDDAHHRLALIWSSEISISRSRTTL</sequence>
<gene>
    <name evidence="2" type="ordered locus">RPD_2151</name>
</gene>
<dbReference type="KEGG" id="rpd:RPD_2151"/>